<organism evidence="2 3">
    <name type="scientific">Rhodanobacter soli</name>
    <dbReference type="NCBI Taxonomy" id="590609"/>
    <lineage>
        <taxon>Bacteria</taxon>
        <taxon>Pseudomonadati</taxon>
        <taxon>Pseudomonadota</taxon>
        <taxon>Gammaproteobacteria</taxon>
        <taxon>Lysobacterales</taxon>
        <taxon>Rhodanobacteraceae</taxon>
        <taxon>Rhodanobacter</taxon>
    </lineage>
</organism>
<name>A0ABV2PRT3_9GAMM</name>
<accession>A0ABV2PRT3</accession>
<dbReference type="SMART" id="SM00849">
    <property type="entry name" value="Lactamase_B"/>
    <property type="match status" value="1"/>
</dbReference>
<dbReference type="PANTHER" id="PTHR42951">
    <property type="entry name" value="METALLO-BETA-LACTAMASE DOMAIN-CONTAINING"/>
    <property type="match status" value="1"/>
</dbReference>
<sequence length="310" mass="32956">MSAIAGHHGDFVPVTELRMNPFIRTLWIGATLFAASLAQANDAAWSQPRQPFRIYGNSWYVGTQGLSAILITSPQGHVLIDGTLEGNAAQIEANIRALGFRLRDIKLILNSHAHSDHAGAIAKLAHDSGATVAASTAGAKELRSGGHDPDDPQYGMAPRYPAVTPVEVVADGAAVQVGSIAITAHYTPGHTPGSTSWTWRSCEKERCLALAYVDSLTALGRDGFRYSDDPARVAAFRQSFATVAGLPCDILITPHPDASGFMQKIAARDREHSPVPLIDTGACRAYAAAAQPRFEARLAKERQDALGAGK</sequence>
<dbReference type="EMBL" id="JBEPSD010000001">
    <property type="protein sequence ID" value="MET4567746.1"/>
    <property type="molecule type" value="Genomic_DNA"/>
</dbReference>
<dbReference type="GO" id="GO:0008800">
    <property type="term" value="F:beta-lactamase activity"/>
    <property type="evidence" value="ECO:0007669"/>
    <property type="project" value="UniProtKB-EC"/>
</dbReference>
<evidence type="ECO:0000259" key="1">
    <source>
        <dbReference type="SMART" id="SM00849"/>
    </source>
</evidence>
<dbReference type="Gene3D" id="3.60.15.10">
    <property type="entry name" value="Ribonuclease Z/Hydroxyacylglutathione hydrolase-like"/>
    <property type="match status" value="1"/>
</dbReference>
<keyword evidence="3" id="KW-1185">Reference proteome</keyword>
<dbReference type="Pfam" id="PF00753">
    <property type="entry name" value="Lactamase_B"/>
    <property type="match status" value="1"/>
</dbReference>
<feature type="domain" description="Metallo-beta-lactamase" evidence="1">
    <location>
        <begin position="65"/>
        <end position="255"/>
    </location>
</feature>
<dbReference type="PANTHER" id="PTHR42951:SF17">
    <property type="entry name" value="METALLO-BETA-LACTAMASE DOMAIN-CONTAINING PROTEIN"/>
    <property type="match status" value="1"/>
</dbReference>
<dbReference type="EC" id="3.5.2.6" evidence="2"/>
<proteinExistence type="predicted"/>
<reference evidence="2 3" key="1">
    <citation type="submission" date="2024-06" db="EMBL/GenBank/DDBJ databases">
        <title>Sorghum-associated microbial communities from plants grown in Nebraska, USA.</title>
        <authorList>
            <person name="Schachtman D."/>
        </authorList>
    </citation>
    <scope>NUCLEOTIDE SEQUENCE [LARGE SCALE GENOMIC DNA]</scope>
    <source>
        <strain evidence="2 3">1757</strain>
    </source>
</reference>
<gene>
    <name evidence="2" type="ORF">ABIE04_000073</name>
</gene>
<evidence type="ECO:0000313" key="3">
    <source>
        <dbReference type="Proteomes" id="UP001549251"/>
    </source>
</evidence>
<dbReference type="InterPro" id="IPR001279">
    <property type="entry name" value="Metallo-B-lactamas"/>
</dbReference>
<dbReference type="InterPro" id="IPR036866">
    <property type="entry name" value="RibonucZ/Hydroxyglut_hydro"/>
</dbReference>
<dbReference type="CDD" id="cd16290">
    <property type="entry name" value="AIM-1_SMB-1-like_MBL-B3"/>
    <property type="match status" value="1"/>
</dbReference>
<dbReference type="NCBIfam" id="NF033105">
    <property type="entry name" value="bla_subclass_B3"/>
    <property type="match status" value="1"/>
</dbReference>
<protein>
    <submittedName>
        <fullName evidence="2">Metallo-beta-lactamase class B</fullName>
        <ecNumber evidence="2">3.5.2.6</ecNumber>
    </submittedName>
</protein>
<dbReference type="InterPro" id="IPR050855">
    <property type="entry name" value="NDM-1-like"/>
</dbReference>
<dbReference type="NCBIfam" id="NF012229">
    <property type="entry name" value="bla_class_B_core"/>
    <property type="match status" value="1"/>
</dbReference>
<dbReference type="SUPFAM" id="SSF56281">
    <property type="entry name" value="Metallo-hydrolase/oxidoreductase"/>
    <property type="match status" value="1"/>
</dbReference>
<dbReference type="Proteomes" id="UP001549251">
    <property type="component" value="Unassembled WGS sequence"/>
</dbReference>
<comment type="caution">
    <text evidence="2">The sequence shown here is derived from an EMBL/GenBank/DDBJ whole genome shotgun (WGS) entry which is preliminary data.</text>
</comment>
<evidence type="ECO:0000313" key="2">
    <source>
        <dbReference type="EMBL" id="MET4567746.1"/>
    </source>
</evidence>
<keyword evidence="2" id="KW-0378">Hydrolase</keyword>